<dbReference type="EMBL" id="LWDL01000029">
    <property type="protein sequence ID" value="OQW49953.1"/>
    <property type="molecule type" value="Genomic_DNA"/>
</dbReference>
<dbReference type="SUPFAM" id="SSF103515">
    <property type="entry name" value="Autotransporter"/>
    <property type="match status" value="1"/>
</dbReference>
<dbReference type="Pfam" id="PF12951">
    <property type="entry name" value="PATR"/>
    <property type="match status" value="9"/>
</dbReference>
<name>A0A1W9HRC6_9HYPH</name>
<evidence type="ECO:0000259" key="2">
    <source>
        <dbReference type="PROSITE" id="PS51208"/>
    </source>
</evidence>
<dbReference type="RefSeq" id="WP_376803878.1">
    <property type="nucleotide sequence ID" value="NZ_LWDL01000029.1"/>
</dbReference>
<dbReference type="InterPro" id="IPR011050">
    <property type="entry name" value="Pectin_lyase_fold/virulence"/>
</dbReference>
<dbReference type="PANTHER" id="PTHR35037">
    <property type="entry name" value="C-TERMINAL REGION OF AIDA-LIKE PROTEIN"/>
    <property type="match status" value="1"/>
</dbReference>
<gene>
    <name evidence="3" type="ORF">A4S15_13760</name>
</gene>
<dbReference type="SUPFAM" id="SSF51126">
    <property type="entry name" value="Pectin lyase-like"/>
    <property type="match status" value="5"/>
</dbReference>
<dbReference type="SMART" id="SM00869">
    <property type="entry name" value="Autotransporter"/>
    <property type="match status" value="1"/>
</dbReference>
<dbReference type="NCBIfam" id="TIGR02601">
    <property type="entry name" value="autotrns_rpt"/>
    <property type="match status" value="7"/>
</dbReference>
<protein>
    <recommendedName>
        <fullName evidence="2">Autotransporter domain-containing protein</fullName>
    </recommendedName>
</protein>
<dbReference type="Proteomes" id="UP000192872">
    <property type="component" value="Unassembled WGS sequence"/>
</dbReference>
<dbReference type="InterPro" id="IPR051551">
    <property type="entry name" value="Autotransporter_adhesion"/>
</dbReference>
<dbReference type="STRING" id="1827387.A4S15_13760"/>
<evidence type="ECO:0000256" key="1">
    <source>
        <dbReference type="ARBA" id="ARBA00022729"/>
    </source>
</evidence>
<dbReference type="Gene3D" id="2.40.128.130">
    <property type="entry name" value="Autotransporter beta-domain"/>
    <property type="match status" value="1"/>
</dbReference>
<feature type="domain" description="Autotransporter" evidence="2">
    <location>
        <begin position="973"/>
        <end position="1257"/>
    </location>
</feature>
<dbReference type="InterPro" id="IPR036709">
    <property type="entry name" value="Autotransporte_beta_dom_sf"/>
</dbReference>
<accession>A0A1W9HRC6</accession>
<dbReference type="Pfam" id="PF03797">
    <property type="entry name" value="Autotransporter"/>
    <property type="match status" value="1"/>
</dbReference>
<organism evidence="3 4">
    <name type="scientific">Candidatus Raskinella chloraquaticus</name>
    <dbReference type="NCBI Taxonomy" id="1951219"/>
    <lineage>
        <taxon>Bacteria</taxon>
        <taxon>Pseudomonadati</taxon>
        <taxon>Pseudomonadota</taxon>
        <taxon>Alphaproteobacteria</taxon>
        <taxon>Hyphomicrobiales</taxon>
        <taxon>Phreatobacteraceae</taxon>
        <taxon>Candidatus Raskinella</taxon>
    </lineage>
</organism>
<dbReference type="AlphaFoldDB" id="A0A1W9HRC6"/>
<dbReference type="PANTHER" id="PTHR35037:SF3">
    <property type="entry name" value="C-TERMINAL REGION OF AIDA-LIKE PROTEIN"/>
    <property type="match status" value="1"/>
</dbReference>
<evidence type="ECO:0000313" key="3">
    <source>
        <dbReference type="EMBL" id="OQW49953.1"/>
    </source>
</evidence>
<dbReference type="PROSITE" id="PS51208">
    <property type="entry name" value="AUTOTRANSPORTER"/>
    <property type="match status" value="1"/>
</dbReference>
<sequence>GGGAGGGGGGAGLGGAVFVQQGGTLTVAGTLSVNGSTVAGGTGGNVGSGFGAGFFGQGDGTITFQPGANQTQTISDIIADQTGSGGTGANAGAYALTKSGAGTLTLSGANTYSGGTTVAGGTLSLQNNSAAGTGAITTTGSVIDYANGVVIANPVVVNSNTTQLQVLTGTATQAGVISEQNGPRPLEKIGDGTLALTGSNTYNGTTTISAGTLQVGNGGTTGTLGTGNVVNNSTLAFNRSDLIIVDNVISGTGALNHIGTDFVLLAGANSYSGTTTINTAGTLQVGGGGASGTLGTGNVVNNGRLVFNRSDTITVDNAISGTGQLGKVGTGTLTLTGDNTYSGGTGISDGTLQVGNGGTTGSLGSGDVLNNATLAFNRSDALTVANSIFGTGGLNQIGTGTTILTGSNAYAGTTTISAGVLQVGLGGTTGTLGTGAVTNNATLTFNRSNALTVANAISGTGGLNQIGTGTTIFTGANSYTGATTITAGTLQIGNGGTTGTLGTGNVVNDATLAVNIAGGIDFGNAISGTGGLNLIGTGSVALTGANTYTGTTTINAGALQVGDGGTSGTLGTGNVVNNGSLVFNRSDALTVANAISGNGLLLKLGAGTTILTGANSYDFTQIIAGTLQVGNGGTTGTLGTGDVSNGGTLAFNRSDALTVANSIFGTGGLNQIGTGTTILTGANTYSGATSVNAGRLTVNGSIASSSGVTVNTGGTLGGTGQLPGTLVTTGGTIAPGNSVGTLTVNGNLTLNAGSFTTIEVQAATIDRINVTGTAALNGALQLVALGGPYQFGTPYTFLQAATRTGTFATVSTTGTFGDGVTSQVSYSPTQAQLTLTAAPLVPVITPPAPGQTPLTPIATTANPLGVAVALDLSVITGGGNASPFFGLYNQPVAGILTGLSQLSGEANSGIGQQGFSVASDFVNTILGAFTPGSGTTTQTPQGAAYAATKTSGNAGSRAIEVAADLAPAPTPVIEASTTTLWGSGTGGVSTLRGNAVQGSSTRSETAWSLAAGIDKNVARGINIGAAVSGGRFEGTTANNLGSNSADVFQAGLYGRARFGALSFGAALAYTYFDISSTRNAAVIGLLGINGKTDAHGFSGRFEGAYEAFNLSGLGISPFAAVQGSIFSIGGYTETVGAGQNNAAALRVASSSPGTVRGELGLRLEQQGVINGVQVLAFARSAWGIYGARDASATAAFIGLPGSTFTITGAQNDTSTALVAAGLDVKLTPSVTLGGRFDGEYGNRTARSSGTAKLKIAF</sequence>
<dbReference type="InterPro" id="IPR005546">
    <property type="entry name" value="Autotransporte_beta"/>
</dbReference>
<dbReference type="Gene3D" id="2.160.20.20">
    <property type="match status" value="5"/>
</dbReference>
<proteinExistence type="predicted"/>
<reference evidence="3 4" key="1">
    <citation type="journal article" date="2017" name="Water Res.">
        <title>Comammox in drinking water systems.</title>
        <authorList>
            <person name="Wang Y."/>
            <person name="Ma L."/>
            <person name="Mao Y."/>
            <person name="Jiang X."/>
            <person name="Xia Y."/>
            <person name="Yu K."/>
            <person name="Li B."/>
            <person name="Zhang T."/>
        </authorList>
    </citation>
    <scope>NUCLEOTIDE SEQUENCE [LARGE SCALE GENOMIC DNA]</scope>
    <source>
        <strain evidence="3">SG_bin8</strain>
    </source>
</reference>
<dbReference type="InterPro" id="IPR012332">
    <property type="entry name" value="Autotransporter_pectin_lyase_C"/>
</dbReference>
<comment type="caution">
    <text evidence="3">The sequence shown here is derived from an EMBL/GenBank/DDBJ whole genome shotgun (WGS) entry which is preliminary data.</text>
</comment>
<keyword evidence="1" id="KW-0732">Signal</keyword>
<feature type="non-terminal residue" evidence="3">
    <location>
        <position position="1"/>
    </location>
</feature>
<dbReference type="InterPro" id="IPR013425">
    <property type="entry name" value="Autotrns_rpt"/>
</dbReference>
<evidence type="ECO:0000313" key="4">
    <source>
        <dbReference type="Proteomes" id="UP000192872"/>
    </source>
</evidence>